<proteinExistence type="predicted"/>
<dbReference type="EMBL" id="LR906811">
    <property type="protein sequence ID" value="CAD7253977.1"/>
    <property type="molecule type" value="Genomic_DNA"/>
</dbReference>
<evidence type="ECO:0000313" key="1">
    <source>
        <dbReference type="EMBL" id="CAD7253977.1"/>
    </source>
</evidence>
<protein>
    <submittedName>
        <fullName evidence="1">Uncharacterized protein</fullName>
    </submittedName>
</protein>
<keyword evidence="2" id="KW-1185">Reference proteome</keyword>
<feature type="non-terminal residue" evidence="1">
    <location>
        <position position="1"/>
    </location>
</feature>
<gene>
    <name evidence="1" type="ORF">DSTB1V02_LOCUS13723</name>
</gene>
<dbReference type="EMBL" id="CAJPEV010007294">
    <property type="protein sequence ID" value="CAG0904686.1"/>
    <property type="molecule type" value="Genomic_DNA"/>
</dbReference>
<evidence type="ECO:0000313" key="2">
    <source>
        <dbReference type="Proteomes" id="UP000677054"/>
    </source>
</evidence>
<sequence>TFFPQRGEVENKDLQGILLFSQGDSQHITILPVVPQRRSGDIWMAVDKLPKVYKGVPPSSSDRIFFRGKIKVTWQRHTITMLWSMDRQLAGLPPISPGTFFPQRGEVENKDLQGILLFSQGDSQHITILPVVPQR</sequence>
<feature type="non-terminal residue" evidence="1">
    <location>
        <position position="135"/>
    </location>
</feature>
<dbReference type="Proteomes" id="UP000677054">
    <property type="component" value="Unassembled WGS sequence"/>
</dbReference>
<accession>A0A7R9AHA1</accession>
<reference evidence="1" key="1">
    <citation type="submission" date="2020-11" db="EMBL/GenBank/DDBJ databases">
        <authorList>
            <person name="Tran Van P."/>
        </authorList>
    </citation>
    <scope>NUCLEOTIDE SEQUENCE</scope>
</reference>
<dbReference type="AlphaFoldDB" id="A0A7R9AHA1"/>
<name>A0A7R9AHA1_9CRUS</name>
<organism evidence="1">
    <name type="scientific">Darwinula stevensoni</name>
    <dbReference type="NCBI Taxonomy" id="69355"/>
    <lineage>
        <taxon>Eukaryota</taxon>
        <taxon>Metazoa</taxon>
        <taxon>Ecdysozoa</taxon>
        <taxon>Arthropoda</taxon>
        <taxon>Crustacea</taxon>
        <taxon>Oligostraca</taxon>
        <taxon>Ostracoda</taxon>
        <taxon>Podocopa</taxon>
        <taxon>Podocopida</taxon>
        <taxon>Darwinulocopina</taxon>
        <taxon>Darwinuloidea</taxon>
        <taxon>Darwinulidae</taxon>
        <taxon>Darwinula</taxon>
    </lineage>
</organism>